<dbReference type="Pfam" id="PF00126">
    <property type="entry name" value="HTH_1"/>
    <property type="match status" value="1"/>
</dbReference>
<dbReference type="RefSeq" id="WP_068451625.1">
    <property type="nucleotide sequence ID" value="NZ_JAWVOH010000002.1"/>
</dbReference>
<sequence length="295" mass="33481">MSILKLKAYIAAVQFGSLTKAAEALDYTQPSISHMIHSLEDDYGFSLLTRSKSGVTPTDNGLELLPIMQDIVQRYEHLSEAVCAIHGLDVGAIRIGAYTSICVHWMPYLLKEFHKSYPKIDIHLFEGNSDEIHAWLEEGHIDFAISTIQRPEEFHFLPLMEDRMMAILPENHTLAENHAFAIEQFAEEPCIIPYEDTHKDVQRIFKQANVKPNIAYQIRGDEAIIAMVKQGLGISLLSELLIQDHADDMISLPLEPNHVRTLGITSKDDLKSLSPASKKFIPFMQEWLKKQKNAY</sequence>
<reference evidence="6 7" key="1">
    <citation type="submission" date="2024-04" db="EMBL/GenBank/DDBJ databases">
        <authorList>
            <person name="Wu Y.S."/>
            <person name="Zhang L."/>
        </authorList>
    </citation>
    <scope>NUCLEOTIDE SEQUENCE [LARGE SCALE GENOMIC DNA]</scope>
    <source>
        <strain evidence="6 7">KG-01</strain>
    </source>
</reference>
<dbReference type="Gene3D" id="3.40.190.290">
    <property type="match status" value="1"/>
</dbReference>
<keyword evidence="2" id="KW-0805">Transcription regulation</keyword>
<evidence type="ECO:0000256" key="3">
    <source>
        <dbReference type="ARBA" id="ARBA00023125"/>
    </source>
</evidence>
<dbReference type="Proteomes" id="UP001398420">
    <property type="component" value="Unassembled WGS sequence"/>
</dbReference>
<dbReference type="Gene3D" id="1.10.10.10">
    <property type="entry name" value="Winged helix-like DNA-binding domain superfamily/Winged helix DNA-binding domain"/>
    <property type="match status" value="1"/>
</dbReference>
<protein>
    <submittedName>
        <fullName evidence="6">LysR family transcriptional regulator</fullName>
    </submittedName>
</protein>
<dbReference type="InterPro" id="IPR036390">
    <property type="entry name" value="WH_DNA-bd_sf"/>
</dbReference>
<comment type="caution">
    <text evidence="6">The sequence shown here is derived from an EMBL/GenBank/DDBJ whole genome shotgun (WGS) entry which is preliminary data.</text>
</comment>
<dbReference type="InterPro" id="IPR005119">
    <property type="entry name" value="LysR_subst-bd"/>
</dbReference>
<dbReference type="InterPro" id="IPR036388">
    <property type="entry name" value="WH-like_DNA-bd_sf"/>
</dbReference>
<dbReference type="PANTHER" id="PTHR30419:SF28">
    <property type="entry name" value="HTH-TYPE TRANSCRIPTIONAL REGULATOR BSDA"/>
    <property type="match status" value="1"/>
</dbReference>
<evidence type="ECO:0000256" key="1">
    <source>
        <dbReference type="ARBA" id="ARBA00009437"/>
    </source>
</evidence>
<comment type="similarity">
    <text evidence="1">Belongs to the LysR transcriptional regulatory family.</text>
</comment>
<evidence type="ECO:0000313" key="6">
    <source>
        <dbReference type="EMBL" id="MEL5987590.1"/>
    </source>
</evidence>
<keyword evidence="3" id="KW-0238">DNA-binding</keyword>
<evidence type="ECO:0000256" key="4">
    <source>
        <dbReference type="ARBA" id="ARBA00023163"/>
    </source>
</evidence>
<keyword evidence="4" id="KW-0804">Transcription</keyword>
<dbReference type="SUPFAM" id="SSF53850">
    <property type="entry name" value="Periplasmic binding protein-like II"/>
    <property type="match status" value="1"/>
</dbReference>
<proteinExistence type="inferred from homology"/>
<dbReference type="PRINTS" id="PR00039">
    <property type="entry name" value="HTHLYSR"/>
</dbReference>
<dbReference type="InterPro" id="IPR000847">
    <property type="entry name" value="LysR_HTH_N"/>
</dbReference>
<dbReference type="PROSITE" id="PS50931">
    <property type="entry name" value="HTH_LYSR"/>
    <property type="match status" value="1"/>
</dbReference>
<evidence type="ECO:0000313" key="7">
    <source>
        <dbReference type="Proteomes" id="UP001398420"/>
    </source>
</evidence>
<accession>A0ABU9LI00</accession>
<keyword evidence="7" id="KW-1185">Reference proteome</keyword>
<evidence type="ECO:0000259" key="5">
    <source>
        <dbReference type="PROSITE" id="PS50931"/>
    </source>
</evidence>
<dbReference type="SUPFAM" id="SSF46785">
    <property type="entry name" value="Winged helix' DNA-binding domain"/>
    <property type="match status" value="1"/>
</dbReference>
<name>A0ABU9LI00_9BACL</name>
<dbReference type="InterPro" id="IPR050950">
    <property type="entry name" value="HTH-type_LysR_regulators"/>
</dbReference>
<feature type="domain" description="HTH lysR-type" evidence="5">
    <location>
        <begin position="1"/>
        <end position="58"/>
    </location>
</feature>
<dbReference type="Pfam" id="PF03466">
    <property type="entry name" value="LysR_substrate"/>
    <property type="match status" value="1"/>
</dbReference>
<gene>
    <name evidence="6" type="ORF">AAF454_04000</name>
</gene>
<dbReference type="EMBL" id="JBCEWA010000002">
    <property type="protein sequence ID" value="MEL5987590.1"/>
    <property type="molecule type" value="Genomic_DNA"/>
</dbReference>
<dbReference type="PANTHER" id="PTHR30419">
    <property type="entry name" value="HTH-TYPE TRANSCRIPTIONAL REGULATOR YBHD"/>
    <property type="match status" value="1"/>
</dbReference>
<organism evidence="6 7">
    <name type="scientific">Kurthia gibsonii</name>
    <dbReference type="NCBI Taxonomy" id="33946"/>
    <lineage>
        <taxon>Bacteria</taxon>
        <taxon>Bacillati</taxon>
        <taxon>Bacillota</taxon>
        <taxon>Bacilli</taxon>
        <taxon>Bacillales</taxon>
        <taxon>Caryophanaceae</taxon>
        <taxon>Kurthia</taxon>
    </lineage>
</organism>
<evidence type="ECO:0000256" key="2">
    <source>
        <dbReference type="ARBA" id="ARBA00023015"/>
    </source>
</evidence>
<dbReference type="CDD" id="cd05466">
    <property type="entry name" value="PBP2_LTTR_substrate"/>
    <property type="match status" value="1"/>
</dbReference>